<reference evidence="2 3" key="1">
    <citation type="submission" date="2018-09" db="EMBL/GenBank/DDBJ databases">
        <title>Sphingomonas peninsula sp. nov., isolated from fildes peninsula, Antarctic soil.</title>
        <authorList>
            <person name="Yingchao G."/>
        </authorList>
    </citation>
    <scope>NUCLEOTIDE SEQUENCE [LARGE SCALE GENOMIC DNA]</scope>
    <source>
        <strain evidence="2 3">YZ-8</strain>
    </source>
</reference>
<keyword evidence="1" id="KW-0812">Transmembrane</keyword>
<evidence type="ECO:0000313" key="2">
    <source>
        <dbReference type="EMBL" id="AYJ86702.1"/>
    </source>
</evidence>
<feature type="transmembrane region" description="Helical" evidence="1">
    <location>
        <begin position="30"/>
        <end position="51"/>
    </location>
</feature>
<proteinExistence type="predicted"/>
<dbReference type="Proteomes" id="UP000276254">
    <property type="component" value="Chromosome"/>
</dbReference>
<dbReference type="RefSeq" id="WP_121153325.1">
    <property type="nucleotide sequence ID" value="NZ_CP032829.1"/>
</dbReference>
<sequence length="109" mass="12136">MGEAVRRIDAMIARNRTVAEQEKELNHNRVAFLVAGMVFFAIVPGAIARSLPVSWAVPERIAARMLGLTMWHAGEDMMGKYDPDAWNAIAKREQERAATLSANKQADKQ</sequence>
<gene>
    <name evidence="2" type="ORF">D3Y57_12965</name>
</gene>
<protein>
    <submittedName>
        <fullName evidence="2">Uncharacterized protein</fullName>
    </submittedName>
</protein>
<accession>A0A494THB8</accession>
<dbReference type="KEGG" id="spha:D3Y57_12965"/>
<dbReference type="OrthoDB" id="7277275at2"/>
<name>A0A494THB8_SPHPE</name>
<organism evidence="2 3">
    <name type="scientific">Sphingomonas paeninsulae</name>
    <dbReference type="NCBI Taxonomy" id="2319844"/>
    <lineage>
        <taxon>Bacteria</taxon>
        <taxon>Pseudomonadati</taxon>
        <taxon>Pseudomonadota</taxon>
        <taxon>Alphaproteobacteria</taxon>
        <taxon>Sphingomonadales</taxon>
        <taxon>Sphingomonadaceae</taxon>
        <taxon>Sphingomonas</taxon>
    </lineage>
</organism>
<keyword evidence="3" id="KW-1185">Reference proteome</keyword>
<keyword evidence="1" id="KW-1133">Transmembrane helix</keyword>
<dbReference type="EMBL" id="CP032829">
    <property type="protein sequence ID" value="AYJ86702.1"/>
    <property type="molecule type" value="Genomic_DNA"/>
</dbReference>
<evidence type="ECO:0000256" key="1">
    <source>
        <dbReference type="SAM" id="Phobius"/>
    </source>
</evidence>
<keyword evidence="1" id="KW-0472">Membrane</keyword>
<dbReference type="AlphaFoldDB" id="A0A494THB8"/>
<evidence type="ECO:0000313" key="3">
    <source>
        <dbReference type="Proteomes" id="UP000276254"/>
    </source>
</evidence>